<feature type="binding site" evidence="8">
    <location>
        <position position="431"/>
    </location>
    <ligand>
        <name>AMP</name>
        <dbReference type="ChEBI" id="CHEBI:456215"/>
    </ligand>
</feature>
<feature type="compositionally biased region" description="Acidic residues" evidence="11">
    <location>
        <begin position="481"/>
        <end position="492"/>
    </location>
</feature>
<evidence type="ECO:0000256" key="7">
    <source>
        <dbReference type="PIRSR" id="PIRSR623088-1"/>
    </source>
</evidence>
<dbReference type="PROSITE" id="PS51845">
    <property type="entry name" value="PDEASE_I_2"/>
    <property type="match status" value="1"/>
</dbReference>
<evidence type="ECO:0000256" key="1">
    <source>
        <dbReference type="ARBA" id="ARBA00000621"/>
    </source>
</evidence>
<dbReference type="InterPro" id="IPR023088">
    <property type="entry name" value="PDEase"/>
</dbReference>
<comment type="cofactor">
    <cofactor evidence="10">
        <name>a divalent metal cation</name>
        <dbReference type="ChEBI" id="CHEBI:60240"/>
    </cofactor>
    <text evidence="10">Binds 2 divalent metal cations per subunit. Site 1 may preferentially bind zinc ions, while site 2 has a preference for magnesium and/or manganese ions.</text>
</comment>
<reference evidence="13" key="1">
    <citation type="submission" date="2015-11" db="EMBL/GenBank/DDBJ databases">
        <authorList>
            <consortium name="International Coturnix japonica Genome Analysis Consortium"/>
            <person name="Warren W."/>
            <person name="Burt D.W."/>
            <person name="Antin P.B."/>
            <person name="Lanford R."/>
            <person name="Gros J."/>
            <person name="Wilson R.K."/>
        </authorList>
    </citation>
    <scope>NUCLEOTIDE SEQUENCE [LARGE SCALE GENOMIC DNA]</scope>
</reference>
<reference evidence="13" key="2">
    <citation type="submission" date="2025-08" db="UniProtKB">
        <authorList>
            <consortium name="Ensembl"/>
        </authorList>
    </citation>
    <scope>IDENTIFICATION</scope>
</reference>
<proteinExistence type="inferred from homology"/>
<feature type="binding site" evidence="9">
    <location>
        <position position="380"/>
    </location>
    <ligand>
        <name>Zn(2+)</name>
        <dbReference type="ChEBI" id="CHEBI:29105"/>
        <label>1</label>
    </ligand>
</feature>
<dbReference type="PANTHER" id="PTHR11347">
    <property type="entry name" value="CYCLIC NUCLEOTIDE PHOSPHODIESTERASE"/>
    <property type="match status" value="1"/>
</dbReference>
<dbReference type="InterPro" id="IPR036971">
    <property type="entry name" value="PDEase_catalytic_dom_sf"/>
</dbReference>
<keyword evidence="3 9" id="KW-0479">Metal-binding</keyword>
<dbReference type="GeneTree" id="ENSGT00940000157658"/>
<dbReference type="SMART" id="SM00471">
    <property type="entry name" value="HDc"/>
    <property type="match status" value="1"/>
</dbReference>
<dbReference type="GO" id="GO:0007165">
    <property type="term" value="P:signal transduction"/>
    <property type="evidence" value="ECO:0007669"/>
    <property type="project" value="InterPro"/>
</dbReference>
<comment type="pathway">
    <text evidence="2">Purine metabolism; 3',5'-cyclic AMP degradation; AMP from 3',5'-cyclic AMP: step 1/1.</text>
</comment>
<feature type="binding site" evidence="9">
    <location>
        <position position="270"/>
    </location>
    <ligand>
        <name>Zn(2+)</name>
        <dbReference type="ChEBI" id="CHEBI:29105"/>
        <label>1</label>
    </ligand>
</feature>
<accession>A0A8C2TMB1</accession>
<dbReference type="Pfam" id="PF00233">
    <property type="entry name" value="PDEase_I"/>
    <property type="match status" value="1"/>
</dbReference>
<keyword evidence="5" id="KW-0114">cAMP</keyword>
<feature type="binding site" evidence="9">
    <location>
        <position position="271"/>
    </location>
    <ligand>
        <name>Zn(2+)</name>
        <dbReference type="ChEBI" id="CHEBI:29105"/>
        <label>2</label>
    </ligand>
</feature>
<dbReference type="Proteomes" id="UP000694412">
    <property type="component" value="Chromosome 2"/>
</dbReference>
<comment type="similarity">
    <text evidence="6">Belongs to the cyclic nucleotide phosphodiesterase family. PDE7 subfamily.</text>
</comment>
<feature type="active site" description="Proton donor" evidence="7">
    <location>
        <position position="230"/>
    </location>
</feature>
<protein>
    <recommendedName>
        <fullName evidence="10">Phosphodiesterase</fullName>
        <ecNumber evidence="10">3.1.4.-</ecNumber>
    </recommendedName>
</protein>
<dbReference type="PRINTS" id="PR00387">
    <property type="entry name" value="PDIESTERASE1"/>
</dbReference>
<feature type="binding site" evidence="9">
    <location>
        <position position="271"/>
    </location>
    <ligand>
        <name>Zn(2+)</name>
        <dbReference type="ChEBI" id="CHEBI:29105"/>
        <label>1</label>
    </ligand>
</feature>
<feature type="domain" description="PDEase" evidence="12">
    <location>
        <begin position="154"/>
        <end position="476"/>
    </location>
</feature>
<evidence type="ECO:0000256" key="10">
    <source>
        <dbReference type="RuleBase" id="RU363067"/>
    </source>
</evidence>
<keyword evidence="14" id="KW-1185">Reference proteome</keyword>
<evidence type="ECO:0000256" key="2">
    <source>
        <dbReference type="ARBA" id="ARBA00004703"/>
    </source>
</evidence>
<feature type="binding site" evidence="8">
    <location>
        <begin position="230"/>
        <end position="234"/>
    </location>
    <ligand>
        <name>AMP</name>
        <dbReference type="ChEBI" id="CHEBI:456215"/>
    </ligand>
</feature>
<keyword evidence="4 10" id="KW-0378">Hydrolase</keyword>
<feature type="binding site" evidence="8">
    <location>
        <position position="380"/>
    </location>
    <ligand>
        <name>AMP</name>
        <dbReference type="ChEBI" id="CHEBI:456215"/>
    </ligand>
</feature>
<gene>
    <name evidence="13" type="primary">PDE7A</name>
</gene>
<evidence type="ECO:0000313" key="14">
    <source>
        <dbReference type="Proteomes" id="UP000694412"/>
    </source>
</evidence>
<reference evidence="13" key="3">
    <citation type="submission" date="2025-09" db="UniProtKB">
        <authorList>
            <consortium name="Ensembl"/>
        </authorList>
    </citation>
    <scope>IDENTIFICATION</scope>
</reference>
<dbReference type="SUPFAM" id="SSF109604">
    <property type="entry name" value="HD-domain/PDEase-like"/>
    <property type="match status" value="1"/>
</dbReference>
<dbReference type="GO" id="GO:0046872">
    <property type="term" value="F:metal ion binding"/>
    <property type="evidence" value="ECO:0007669"/>
    <property type="project" value="UniProtKB-KW"/>
</dbReference>
<dbReference type="EC" id="3.1.4.-" evidence="10"/>
<evidence type="ECO:0000256" key="4">
    <source>
        <dbReference type="ARBA" id="ARBA00022801"/>
    </source>
</evidence>
<evidence type="ECO:0000256" key="5">
    <source>
        <dbReference type="ARBA" id="ARBA00023149"/>
    </source>
</evidence>
<dbReference type="CDD" id="cd00077">
    <property type="entry name" value="HDc"/>
    <property type="match status" value="1"/>
</dbReference>
<dbReference type="AlphaFoldDB" id="A0A8C2TMB1"/>
<dbReference type="InterPro" id="IPR023174">
    <property type="entry name" value="PDEase_CS"/>
</dbReference>
<sequence>MPSHPELLVGGVGQHFHVAGLSGDSAPAAAGLQHSLASSCSAACGPTGSETFSRWHHEGQGGDCTWDLLGDPMGIASVWCLTLILIKWITSKRRGAISYDSSDQTALYIRMLANSEIEVSVSARNVRRLLSFQRYLRSSRFFRGITVPNSSNILDDDYNGQAKCMLEKVGNWNFDIFLFDRLTNGNSLVSLTFHLFNLHGLIEHFQLDTMKLRRFLVMVQEDYHSQNPYHNAVHAADVTQAMHCYLKEPKLSESLTPWDVLLSLIAAATHDLDHPGVNQPFLIKTNHYLATLYKNTSVLENHHWRSAVGLLRESGLFAHMSLENRQLMESQIGDLILATDISQQNEYLSMFRSHLDRGDLCLEDANHRHFILQMALKCADICNPCRTWELSKQWSEKVTEEFFHQGDIEKKYHLGVSPLCDRQTETIANIQIGFMTYLVEPLFAEWARFSNTRLSQTMLGHLGLNKASWKGVQREQSGGGEDTDPAFEEMDSDILPQEPRLS</sequence>
<evidence type="ECO:0000256" key="3">
    <source>
        <dbReference type="ARBA" id="ARBA00022723"/>
    </source>
</evidence>
<dbReference type="InterPro" id="IPR002073">
    <property type="entry name" value="PDEase_catalytic_dom"/>
</dbReference>
<dbReference type="GO" id="GO:0004115">
    <property type="term" value="F:3',5'-cyclic-AMP phosphodiesterase activity"/>
    <property type="evidence" value="ECO:0007669"/>
    <property type="project" value="UniProtKB-EC"/>
</dbReference>
<dbReference type="PROSITE" id="PS00126">
    <property type="entry name" value="PDEASE_I_1"/>
    <property type="match status" value="1"/>
</dbReference>
<dbReference type="Ensembl" id="ENSCJPT00005019803.1">
    <property type="protein sequence ID" value="ENSCJPP00005013822.1"/>
    <property type="gene ID" value="ENSCJPG00005011623.1"/>
</dbReference>
<feature type="region of interest" description="Disordered" evidence="11">
    <location>
        <begin position="470"/>
        <end position="502"/>
    </location>
</feature>
<evidence type="ECO:0000256" key="11">
    <source>
        <dbReference type="SAM" id="MobiDB-lite"/>
    </source>
</evidence>
<evidence type="ECO:0000256" key="8">
    <source>
        <dbReference type="PIRSR" id="PIRSR623088-2"/>
    </source>
</evidence>
<evidence type="ECO:0000313" key="13">
    <source>
        <dbReference type="Ensembl" id="ENSCJPP00005013822.1"/>
    </source>
</evidence>
<feature type="binding site" evidence="8">
    <location>
        <position position="271"/>
    </location>
    <ligand>
        <name>AMP</name>
        <dbReference type="ChEBI" id="CHEBI:456215"/>
    </ligand>
</feature>
<evidence type="ECO:0000256" key="9">
    <source>
        <dbReference type="PIRSR" id="PIRSR623088-3"/>
    </source>
</evidence>
<name>A0A8C2TMB1_COTJA</name>
<evidence type="ECO:0000256" key="6">
    <source>
        <dbReference type="ARBA" id="ARBA00061458"/>
    </source>
</evidence>
<organism evidence="13 14">
    <name type="scientific">Coturnix japonica</name>
    <name type="common">Japanese quail</name>
    <name type="synonym">Coturnix coturnix japonica</name>
    <dbReference type="NCBI Taxonomy" id="93934"/>
    <lineage>
        <taxon>Eukaryota</taxon>
        <taxon>Metazoa</taxon>
        <taxon>Chordata</taxon>
        <taxon>Craniata</taxon>
        <taxon>Vertebrata</taxon>
        <taxon>Euteleostomi</taxon>
        <taxon>Archelosauria</taxon>
        <taxon>Archosauria</taxon>
        <taxon>Dinosauria</taxon>
        <taxon>Saurischia</taxon>
        <taxon>Theropoda</taxon>
        <taxon>Coelurosauria</taxon>
        <taxon>Aves</taxon>
        <taxon>Neognathae</taxon>
        <taxon>Galloanserae</taxon>
        <taxon>Galliformes</taxon>
        <taxon>Phasianidae</taxon>
        <taxon>Perdicinae</taxon>
        <taxon>Coturnix</taxon>
    </lineage>
</organism>
<dbReference type="Gene3D" id="1.10.1300.10">
    <property type="entry name" value="3'5'-cyclic nucleotide phosphodiesterase, catalytic domain"/>
    <property type="match status" value="1"/>
</dbReference>
<evidence type="ECO:0000259" key="12">
    <source>
        <dbReference type="PROSITE" id="PS51845"/>
    </source>
</evidence>
<dbReference type="FunFam" id="1.10.1300.10:FF:000004">
    <property type="entry name" value="Phosphodiesterase"/>
    <property type="match status" value="1"/>
</dbReference>
<dbReference type="InterPro" id="IPR003607">
    <property type="entry name" value="HD/PDEase_dom"/>
</dbReference>
<comment type="catalytic activity">
    <reaction evidence="1">
        <text>3',5'-cyclic AMP + H2O = AMP + H(+)</text>
        <dbReference type="Rhea" id="RHEA:25277"/>
        <dbReference type="ChEBI" id="CHEBI:15377"/>
        <dbReference type="ChEBI" id="CHEBI:15378"/>
        <dbReference type="ChEBI" id="CHEBI:58165"/>
        <dbReference type="ChEBI" id="CHEBI:456215"/>
        <dbReference type="EC" id="3.1.4.53"/>
    </reaction>
</comment>
<feature type="binding site" evidence="9">
    <location>
        <position position="234"/>
    </location>
    <ligand>
        <name>Zn(2+)</name>
        <dbReference type="ChEBI" id="CHEBI:29105"/>
        <label>1</label>
    </ligand>
</feature>